<dbReference type="GO" id="GO:0008757">
    <property type="term" value="F:S-adenosylmethionine-dependent methyltransferase activity"/>
    <property type="evidence" value="ECO:0007669"/>
    <property type="project" value="TreeGrafter"/>
</dbReference>
<dbReference type="AlphaFoldDB" id="A0A1S6IVT2"/>
<keyword evidence="6" id="KW-1185">Reference proteome</keyword>
<gene>
    <name evidence="4" type="primary">trmR</name>
    <name evidence="5" type="ORF">B0537_07105</name>
</gene>
<dbReference type="SUPFAM" id="SSF53335">
    <property type="entry name" value="S-adenosyl-L-methionine-dependent methyltransferases"/>
    <property type="match status" value="1"/>
</dbReference>
<evidence type="ECO:0000313" key="5">
    <source>
        <dbReference type="EMBL" id="AQS58873.1"/>
    </source>
</evidence>
<comment type="catalytic activity">
    <reaction evidence="4">
        <text>5-hydroxyuridine(34) in tRNA + S-adenosyl-L-methionine = 5-methoxyuridine(34) in tRNA + S-adenosyl-L-homocysteine + H(+)</text>
        <dbReference type="Rhea" id="RHEA:60524"/>
        <dbReference type="Rhea" id="RHEA-COMP:13381"/>
        <dbReference type="Rhea" id="RHEA-COMP:15591"/>
        <dbReference type="ChEBI" id="CHEBI:15378"/>
        <dbReference type="ChEBI" id="CHEBI:57856"/>
        <dbReference type="ChEBI" id="CHEBI:59789"/>
        <dbReference type="ChEBI" id="CHEBI:136877"/>
        <dbReference type="ChEBI" id="CHEBI:143860"/>
    </reaction>
</comment>
<sequence>MTREADVDVKEYIRELLPPREAIFLQMEEEARERIVPIVEPEVGHFLYWLALTNNSKRVLEVGTAIGYSTLWLAKAVLPRGGHITTMEINGPRAETARKYFQQAGVIDRIELIFGDARELLYELVGPYDFIFLDAAKGKYVEFLEKCIEMLVPGGILVAEDVFMKGMVISGEVDKRRNKTAVARLRNYLQMVREHPQLETVLLPLGDGIAISTKK</sequence>
<keyword evidence="2 4" id="KW-0808">Transferase</keyword>
<dbReference type="GO" id="GO:0008171">
    <property type="term" value="F:O-methyltransferase activity"/>
    <property type="evidence" value="ECO:0007669"/>
    <property type="project" value="InterPro"/>
</dbReference>
<feature type="binding site" evidence="4">
    <location>
        <position position="88"/>
    </location>
    <ligand>
        <name>S-adenosyl-L-methionine</name>
        <dbReference type="ChEBI" id="CHEBI:59789"/>
    </ligand>
</feature>
<organism evidence="5 6">
    <name type="scientific">Desulforamulus ferrireducens</name>
    <dbReference type="NCBI Taxonomy" id="1833852"/>
    <lineage>
        <taxon>Bacteria</taxon>
        <taxon>Bacillati</taxon>
        <taxon>Bacillota</taxon>
        <taxon>Clostridia</taxon>
        <taxon>Eubacteriales</taxon>
        <taxon>Peptococcaceae</taxon>
        <taxon>Desulforamulus</taxon>
    </lineage>
</organism>
<dbReference type="CDD" id="cd02440">
    <property type="entry name" value="AdoMet_MTases"/>
    <property type="match status" value="1"/>
</dbReference>
<feature type="binding site" evidence="4">
    <location>
        <begin position="116"/>
        <end position="117"/>
    </location>
    <ligand>
        <name>S-adenosyl-L-methionine</name>
        <dbReference type="ChEBI" id="CHEBI:59789"/>
    </ligand>
</feature>
<evidence type="ECO:0000256" key="2">
    <source>
        <dbReference type="ARBA" id="ARBA00022679"/>
    </source>
</evidence>
<dbReference type="Proteomes" id="UP000189464">
    <property type="component" value="Chromosome"/>
</dbReference>
<dbReference type="InterPro" id="IPR029063">
    <property type="entry name" value="SAM-dependent_MTases_sf"/>
</dbReference>
<protein>
    <recommendedName>
        <fullName evidence="4">tRNA 5-hydroxyuridine methyltransferase</fullName>
        <ecNumber evidence="4">2.1.1.-</ecNumber>
    </recommendedName>
    <alternativeName>
        <fullName evidence="4">ho5U methyltransferase</fullName>
    </alternativeName>
</protein>
<dbReference type="HAMAP" id="MF_02217">
    <property type="entry name" value="TrmR_methyltr"/>
    <property type="match status" value="1"/>
</dbReference>
<feature type="binding site" evidence="4">
    <location>
        <position position="69"/>
    </location>
    <ligand>
        <name>S-adenosyl-L-methionine</name>
        <dbReference type="ChEBI" id="CHEBI:59789"/>
    </ligand>
</feature>
<comment type="caution">
    <text evidence="4">Lacks conserved residue(s) required for the propagation of feature annotation.</text>
</comment>
<dbReference type="InterPro" id="IPR043675">
    <property type="entry name" value="TrmR_methyltr"/>
</dbReference>
<keyword evidence="1 4" id="KW-0489">Methyltransferase</keyword>
<dbReference type="PROSITE" id="PS51682">
    <property type="entry name" value="SAM_OMT_I"/>
    <property type="match status" value="1"/>
</dbReference>
<feature type="binding site" evidence="4">
    <location>
        <position position="39"/>
    </location>
    <ligand>
        <name>S-adenosyl-L-methionine</name>
        <dbReference type="ChEBI" id="CHEBI:59789"/>
    </ligand>
</feature>
<dbReference type="GO" id="GO:0016300">
    <property type="term" value="F:tRNA (uridine) methyltransferase activity"/>
    <property type="evidence" value="ECO:0007669"/>
    <property type="project" value="UniProtKB-UniRule"/>
</dbReference>
<dbReference type="Pfam" id="PF01596">
    <property type="entry name" value="Methyltransf_3"/>
    <property type="match status" value="1"/>
</dbReference>
<dbReference type="EC" id="2.1.1.-" evidence="4"/>
<comment type="similarity">
    <text evidence="4">Belongs to the class I-like SAM-binding methyltransferase superfamily. Cation-dependent O-methyltransferase family.</text>
</comment>
<dbReference type="InterPro" id="IPR050362">
    <property type="entry name" value="Cation-dep_OMT"/>
</dbReference>
<dbReference type="InterPro" id="IPR002935">
    <property type="entry name" value="SAM_O-MeTrfase"/>
</dbReference>
<accession>A0A1S6IVT2</accession>
<name>A0A1S6IVT2_9FIRM</name>
<evidence type="ECO:0000256" key="4">
    <source>
        <dbReference type="HAMAP-Rule" id="MF_02217"/>
    </source>
</evidence>
<dbReference type="Gene3D" id="3.40.50.150">
    <property type="entry name" value="Vaccinia Virus protein VP39"/>
    <property type="match status" value="1"/>
</dbReference>
<dbReference type="PANTHER" id="PTHR10509">
    <property type="entry name" value="O-METHYLTRANSFERASE-RELATED"/>
    <property type="match status" value="1"/>
</dbReference>
<dbReference type="PANTHER" id="PTHR10509:SF14">
    <property type="entry name" value="CAFFEOYL-COA O-METHYLTRANSFERASE 3-RELATED"/>
    <property type="match status" value="1"/>
</dbReference>
<dbReference type="EMBL" id="CP019698">
    <property type="protein sequence ID" value="AQS58873.1"/>
    <property type="molecule type" value="Genomic_DNA"/>
</dbReference>
<proteinExistence type="inferred from homology"/>
<evidence type="ECO:0000256" key="3">
    <source>
        <dbReference type="ARBA" id="ARBA00022691"/>
    </source>
</evidence>
<dbReference type="STRING" id="1833852.B0537_07105"/>
<dbReference type="GO" id="GO:0030488">
    <property type="term" value="P:tRNA methylation"/>
    <property type="evidence" value="ECO:0007669"/>
    <property type="project" value="UniProtKB-UniRule"/>
</dbReference>
<keyword evidence="4" id="KW-0819">tRNA processing</keyword>
<comment type="function">
    <text evidence="4">Catalyzes the methylation of 5-hydroxyuridine (ho5U) to form 5-methoxyuridine (mo5U) at position 34 in tRNAs.</text>
</comment>
<evidence type="ECO:0000313" key="6">
    <source>
        <dbReference type="Proteomes" id="UP000189464"/>
    </source>
</evidence>
<dbReference type="KEGG" id="dfg:B0537_07105"/>
<feature type="binding site" evidence="4">
    <location>
        <position position="134"/>
    </location>
    <ligand>
        <name>S-adenosyl-L-methionine</name>
        <dbReference type="ChEBI" id="CHEBI:59789"/>
    </ligand>
</feature>
<dbReference type="OrthoDB" id="9799672at2"/>
<keyword evidence="3 4" id="KW-0949">S-adenosyl-L-methionine</keyword>
<dbReference type="RefSeq" id="WP_077713899.1">
    <property type="nucleotide sequence ID" value="NZ_CP019698.1"/>
</dbReference>
<evidence type="ECO:0000256" key="1">
    <source>
        <dbReference type="ARBA" id="ARBA00022603"/>
    </source>
</evidence>
<reference evidence="5 6" key="1">
    <citation type="journal article" date="2016" name="Int. J. Syst. Evol. Microbiol.">
        <title>Desulfotomaculum ferrireducens sp. nov., a moderately thermophilic sulfate-reducing and dissimilatory Fe(III)-reducing bacterium isolated from compost.</title>
        <authorList>
            <person name="Yang G."/>
            <person name="Guo J."/>
            <person name="Zhuang L."/>
            <person name="Yuan Y."/>
            <person name="Zhou S."/>
        </authorList>
    </citation>
    <scope>NUCLEOTIDE SEQUENCE [LARGE SCALE GENOMIC DNA]</scope>
    <source>
        <strain evidence="5 6">GSS09</strain>
    </source>
</reference>
<comment type="subunit">
    <text evidence="4">Homodimer.</text>
</comment>